<dbReference type="SMART" id="SM00342">
    <property type="entry name" value="HTH_ARAC"/>
    <property type="match status" value="1"/>
</dbReference>
<feature type="transmembrane region" description="Helical" evidence="5">
    <location>
        <begin position="396"/>
        <end position="416"/>
    </location>
</feature>
<dbReference type="Pfam" id="PF12833">
    <property type="entry name" value="HTH_18"/>
    <property type="match status" value="1"/>
</dbReference>
<dbReference type="OrthoDB" id="1029553at2"/>
<keyword evidence="5" id="KW-1133">Transmembrane helix</keyword>
<accession>A0A1I2AJ16</accession>
<keyword evidence="3" id="KW-0804">Transcription</keyword>
<organism evidence="7 8">
    <name type="scientific">Thermophagus xiamenensis</name>
    <dbReference type="NCBI Taxonomy" id="385682"/>
    <lineage>
        <taxon>Bacteria</taxon>
        <taxon>Pseudomonadati</taxon>
        <taxon>Bacteroidota</taxon>
        <taxon>Bacteroidia</taxon>
        <taxon>Marinilabiliales</taxon>
        <taxon>Marinilabiliaceae</taxon>
        <taxon>Thermophagus</taxon>
    </lineage>
</organism>
<dbReference type="InterPro" id="IPR011990">
    <property type="entry name" value="TPR-like_helical_dom_sf"/>
</dbReference>
<dbReference type="GO" id="GO:0003700">
    <property type="term" value="F:DNA-binding transcription factor activity"/>
    <property type="evidence" value="ECO:0007669"/>
    <property type="project" value="InterPro"/>
</dbReference>
<dbReference type="Gene3D" id="1.10.10.60">
    <property type="entry name" value="Homeodomain-like"/>
    <property type="match status" value="2"/>
</dbReference>
<feature type="repeat" description="TPR" evidence="4">
    <location>
        <begin position="244"/>
        <end position="277"/>
    </location>
</feature>
<keyword evidence="1" id="KW-0805">Transcription regulation</keyword>
<dbReference type="GO" id="GO:0043565">
    <property type="term" value="F:sequence-specific DNA binding"/>
    <property type="evidence" value="ECO:0007669"/>
    <property type="project" value="InterPro"/>
</dbReference>
<keyword evidence="4" id="KW-0802">TPR repeat</keyword>
<protein>
    <submittedName>
        <fullName evidence="7">Tetratricopeptide repeat-containing protein</fullName>
    </submittedName>
</protein>
<evidence type="ECO:0000256" key="2">
    <source>
        <dbReference type="ARBA" id="ARBA00023125"/>
    </source>
</evidence>
<keyword evidence="5" id="KW-0472">Membrane</keyword>
<evidence type="ECO:0000256" key="4">
    <source>
        <dbReference type="PROSITE-ProRule" id="PRU00339"/>
    </source>
</evidence>
<dbReference type="EMBL" id="FONA01000011">
    <property type="protein sequence ID" value="SFE43779.1"/>
    <property type="molecule type" value="Genomic_DNA"/>
</dbReference>
<evidence type="ECO:0000256" key="1">
    <source>
        <dbReference type="ARBA" id="ARBA00023015"/>
    </source>
</evidence>
<keyword evidence="8" id="KW-1185">Reference proteome</keyword>
<dbReference type="SUPFAM" id="SSF48452">
    <property type="entry name" value="TPR-like"/>
    <property type="match status" value="2"/>
</dbReference>
<name>A0A1I2AJ16_9BACT</name>
<keyword evidence="5" id="KW-0812">Transmembrane</keyword>
<evidence type="ECO:0000256" key="3">
    <source>
        <dbReference type="ARBA" id="ARBA00023163"/>
    </source>
</evidence>
<dbReference type="InterPro" id="IPR018062">
    <property type="entry name" value="HTH_AraC-typ_CS"/>
</dbReference>
<dbReference type="Pfam" id="PF13176">
    <property type="entry name" value="TPR_7"/>
    <property type="match status" value="1"/>
</dbReference>
<proteinExistence type="predicted"/>
<dbReference type="InterPro" id="IPR009057">
    <property type="entry name" value="Homeodomain-like_sf"/>
</dbReference>
<sequence length="581" mass="67202">MSDLARAQILHIKGLIYEERLLHDSASYVYTAAVDLLPADTLQAILLIRAACNDARVPDYDRYQTNMASAGKLVKKLNDPVQDAAFLGAKGDYYIEIEDYENAIESYMSADSILEAHGIIKGRQYFHNRTSYAYRRSSKYPPAFEHMLKSIEFSEQLQNKYRLVSSYLNISRMYRDVQRYDEAMNWEEKHLALAREVNSINNIRKGLENMGIIHAEKQEWDTAQSYFEQAMELAFEINNPDAITFALSNMGNFFFRKGDIDMALSYYEKSYEYRKKNFPRNNGMVNILFHLGSAHLAKKNYELSEKYLLEAQAFADSSQNKGWALSVGEQLNRLYKTTKDYKKYALSLQYYLDANEKWDSDKENTRFNKLTLQYEKKQKDATIALMAQKLKTRRQLLIFLGIILLLIIAIITIALVNKKAKEQAIKTLYRQSVLAHDQQKVIKTLLEKSTPEHQENPENKMLTSLLHLLDVEHIYQNSDLSLDSLAQELGTNTTYVSRLINSEFNCNFKTFINRYRINYSKVEIRENPDNLGMKNIGMKAGFKSQSSFYAAFKQEVGMTPLQFAKVSRMGNKEEEKGKKSA</sequence>
<dbReference type="Gene3D" id="1.25.40.10">
    <property type="entry name" value="Tetratricopeptide repeat domain"/>
    <property type="match status" value="2"/>
</dbReference>
<keyword evidence="2" id="KW-0238">DNA-binding</keyword>
<dbReference type="SUPFAM" id="SSF46689">
    <property type="entry name" value="Homeodomain-like"/>
    <property type="match status" value="1"/>
</dbReference>
<dbReference type="Pfam" id="PF13424">
    <property type="entry name" value="TPR_12"/>
    <property type="match status" value="1"/>
</dbReference>
<dbReference type="eggNOG" id="COG2207">
    <property type="taxonomic scope" value="Bacteria"/>
</dbReference>
<dbReference type="RefSeq" id="WP_010526461.1">
    <property type="nucleotide sequence ID" value="NZ_AFSL01000009.1"/>
</dbReference>
<dbReference type="Pfam" id="PF13374">
    <property type="entry name" value="TPR_10"/>
    <property type="match status" value="1"/>
</dbReference>
<dbReference type="InterPro" id="IPR018060">
    <property type="entry name" value="HTH_AraC"/>
</dbReference>
<reference evidence="7 8" key="1">
    <citation type="submission" date="2016-10" db="EMBL/GenBank/DDBJ databases">
        <authorList>
            <person name="de Groot N.N."/>
        </authorList>
    </citation>
    <scope>NUCLEOTIDE SEQUENCE [LARGE SCALE GENOMIC DNA]</scope>
    <source>
        <strain evidence="7 8">DSM 19012</strain>
    </source>
</reference>
<evidence type="ECO:0000256" key="5">
    <source>
        <dbReference type="SAM" id="Phobius"/>
    </source>
</evidence>
<dbReference type="PROSITE" id="PS00041">
    <property type="entry name" value="HTH_ARAC_FAMILY_1"/>
    <property type="match status" value="1"/>
</dbReference>
<dbReference type="InParanoid" id="A0A1I2AJ16"/>
<evidence type="ECO:0000313" key="8">
    <source>
        <dbReference type="Proteomes" id="UP000181976"/>
    </source>
</evidence>
<dbReference type="PROSITE" id="PS01124">
    <property type="entry name" value="HTH_ARAC_FAMILY_2"/>
    <property type="match status" value="1"/>
</dbReference>
<dbReference type="AlphaFoldDB" id="A0A1I2AJ16"/>
<evidence type="ECO:0000313" key="7">
    <source>
        <dbReference type="EMBL" id="SFE43779.1"/>
    </source>
</evidence>
<gene>
    <name evidence="7" type="ORF">SAMN05444380_11175</name>
</gene>
<dbReference type="PROSITE" id="PS50005">
    <property type="entry name" value="TPR"/>
    <property type="match status" value="1"/>
</dbReference>
<dbReference type="PANTHER" id="PTHR43280:SF29">
    <property type="entry name" value="ARAC-FAMILY TRANSCRIPTIONAL REGULATOR"/>
    <property type="match status" value="1"/>
</dbReference>
<dbReference type="SMART" id="SM00028">
    <property type="entry name" value="TPR"/>
    <property type="match status" value="6"/>
</dbReference>
<dbReference type="PANTHER" id="PTHR43280">
    <property type="entry name" value="ARAC-FAMILY TRANSCRIPTIONAL REGULATOR"/>
    <property type="match status" value="1"/>
</dbReference>
<dbReference type="eggNOG" id="COG0457">
    <property type="taxonomic scope" value="Bacteria"/>
</dbReference>
<dbReference type="Proteomes" id="UP000181976">
    <property type="component" value="Unassembled WGS sequence"/>
</dbReference>
<dbReference type="STRING" id="385682.SAMN05444380_11175"/>
<feature type="domain" description="HTH araC/xylS-type" evidence="6">
    <location>
        <begin position="472"/>
        <end position="566"/>
    </location>
</feature>
<dbReference type="Pfam" id="PF13181">
    <property type="entry name" value="TPR_8"/>
    <property type="match status" value="1"/>
</dbReference>
<dbReference type="InterPro" id="IPR019734">
    <property type="entry name" value="TPR_rpt"/>
</dbReference>
<evidence type="ECO:0000259" key="6">
    <source>
        <dbReference type="PROSITE" id="PS01124"/>
    </source>
</evidence>